<feature type="non-terminal residue" evidence="2">
    <location>
        <position position="281"/>
    </location>
</feature>
<dbReference type="AlphaFoldDB" id="B8Q7G5"/>
<feature type="region of interest" description="Disordered" evidence="1">
    <location>
        <begin position="261"/>
        <end position="281"/>
    </location>
</feature>
<feature type="non-terminal residue" evidence="2">
    <location>
        <position position="1"/>
    </location>
</feature>
<sequence length="281" mass="29475">GHPGRVRRVPGEEPAPVQLPGHAAAVGRPPVHQAVRAVLGHVPEQLPCHLQDGGLPPAAQGHGGAAPVPRGAGDGGREAGLRGGPQLGQLRPGEETLPPVRAAEDRAPGAAARHLPHGERLHGGADQRPGEEQGAGGRGHPLQAEDPAERRRGQQPLRPAPEDQPRPLPAGGADVHVRQAVPGGPEGQRDHPQGGHPQPPEGVQRLRHRLQGVRDGRAGLRERRVQGRVGLRHRARGVVQGGAHAHRPVRPRLRRAQTLPVRGGRAHGGHRLPPGVPVRLA</sequence>
<reference evidence="2" key="1">
    <citation type="submission" date="2007-12" db="EMBL/GenBank/DDBJ databases">
        <authorList>
            <person name="Davis M.P."/>
        </authorList>
    </citation>
    <scope>NUCLEOTIDE SEQUENCE</scope>
</reference>
<name>B8Q7G5_9TELE</name>
<accession>B8Q7G5</accession>
<evidence type="ECO:0000313" key="2">
    <source>
        <dbReference type="EMBL" id="ACC61365.1"/>
    </source>
</evidence>
<feature type="compositionally biased region" description="Basic and acidic residues" evidence="1">
    <location>
        <begin position="116"/>
        <end position="131"/>
    </location>
</feature>
<evidence type="ECO:0000256" key="1">
    <source>
        <dbReference type="SAM" id="MobiDB-lite"/>
    </source>
</evidence>
<reference evidence="2" key="2">
    <citation type="book" date="2010" name="ORIGIN AND PHYLOGENETIC INTERRELATIONSHIPS OF TELEOSTS" publisher="Verlag Dr. Friedrich Pfeil" city="Munchen, Germany">
        <title>Evolutionary relationships of the Aulopiformes (Euteleostei: Cyclosquamata): a molecular and total evidence approach.</title>
        <editorList>
            <person name="Nelson J.S."/>
            <person name="Schultze H.-P."/>
            <person name="Wilson M.V.H."/>
        </editorList>
        <authorList>
            <person name="Davis M.P."/>
        </authorList>
    </citation>
    <scope>NUCLEOTIDE SEQUENCE</scope>
</reference>
<feature type="region of interest" description="Disordered" evidence="1">
    <location>
        <begin position="1"/>
        <end position="28"/>
    </location>
</feature>
<dbReference type="EMBL" id="EU366614">
    <property type="protein sequence ID" value="ACC61365.1"/>
    <property type="molecule type" value="Genomic_DNA"/>
</dbReference>
<proteinExistence type="predicted"/>
<feature type="region of interest" description="Disordered" evidence="1">
    <location>
        <begin position="50"/>
        <end position="203"/>
    </location>
</feature>
<protein>
    <submittedName>
        <fullName evidence="2">Ectodermal-neural cortex 1-like protein</fullName>
    </submittedName>
</protein>
<organism evidence="2">
    <name type="scientific">Paralepis coregonoides</name>
    <name type="common">sharpchin barracudina</name>
    <dbReference type="NCBI Taxonomy" id="509777"/>
    <lineage>
        <taxon>Eukaryota</taxon>
        <taxon>Metazoa</taxon>
        <taxon>Chordata</taxon>
        <taxon>Craniata</taxon>
        <taxon>Vertebrata</taxon>
        <taxon>Euteleostomi</taxon>
        <taxon>Actinopterygii</taxon>
        <taxon>Neopterygii</taxon>
        <taxon>Teleostei</taxon>
        <taxon>Neoteleostei</taxon>
        <taxon>Aulopa</taxon>
        <taxon>Aulopiformes</taxon>
        <taxon>Alepisauroidei</taxon>
        <taxon>Paralepididae</taxon>
        <taxon>Paralepis</taxon>
    </lineage>
</organism>
<gene>
    <name evidence="2" type="primary">ENC1</name>
</gene>
<feature type="compositionally biased region" description="Low complexity" evidence="1">
    <location>
        <begin position="53"/>
        <end position="71"/>
    </location>
</feature>